<name>A0A6A7AET4_9PLEO</name>
<sequence>LTMSGLEIAGVILSSFPLIISSIERWHNVAKIGGYLTHIKKKYRKCYSDARYYKIAYRNNLEELLL</sequence>
<dbReference type="AlphaFoldDB" id="A0A6A7AET4"/>
<accession>A0A6A7AET4</accession>
<feature type="non-terminal residue" evidence="1">
    <location>
        <position position="66"/>
    </location>
</feature>
<dbReference type="Proteomes" id="UP000799424">
    <property type="component" value="Unassembled WGS sequence"/>
</dbReference>
<evidence type="ECO:0000313" key="2">
    <source>
        <dbReference type="Proteomes" id="UP000799424"/>
    </source>
</evidence>
<dbReference type="OrthoDB" id="3565018at2759"/>
<organism evidence="1 2">
    <name type="scientific">Ophiobolus disseminans</name>
    <dbReference type="NCBI Taxonomy" id="1469910"/>
    <lineage>
        <taxon>Eukaryota</taxon>
        <taxon>Fungi</taxon>
        <taxon>Dikarya</taxon>
        <taxon>Ascomycota</taxon>
        <taxon>Pezizomycotina</taxon>
        <taxon>Dothideomycetes</taxon>
        <taxon>Pleosporomycetidae</taxon>
        <taxon>Pleosporales</taxon>
        <taxon>Pleosporineae</taxon>
        <taxon>Phaeosphaeriaceae</taxon>
        <taxon>Ophiobolus</taxon>
    </lineage>
</organism>
<protein>
    <submittedName>
        <fullName evidence="1">Uncharacterized protein</fullName>
    </submittedName>
</protein>
<reference evidence="1" key="1">
    <citation type="journal article" date="2020" name="Stud. Mycol.">
        <title>101 Dothideomycetes genomes: a test case for predicting lifestyles and emergence of pathogens.</title>
        <authorList>
            <person name="Haridas S."/>
            <person name="Albert R."/>
            <person name="Binder M."/>
            <person name="Bloem J."/>
            <person name="Labutti K."/>
            <person name="Salamov A."/>
            <person name="Andreopoulos B."/>
            <person name="Baker S."/>
            <person name="Barry K."/>
            <person name="Bills G."/>
            <person name="Bluhm B."/>
            <person name="Cannon C."/>
            <person name="Castanera R."/>
            <person name="Culley D."/>
            <person name="Daum C."/>
            <person name="Ezra D."/>
            <person name="Gonzalez J."/>
            <person name="Henrissat B."/>
            <person name="Kuo A."/>
            <person name="Liang C."/>
            <person name="Lipzen A."/>
            <person name="Lutzoni F."/>
            <person name="Magnuson J."/>
            <person name="Mondo S."/>
            <person name="Nolan M."/>
            <person name="Ohm R."/>
            <person name="Pangilinan J."/>
            <person name="Park H.-J."/>
            <person name="Ramirez L."/>
            <person name="Alfaro M."/>
            <person name="Sun H."/>
            <person name="Tritt A."/>
            <person name="Yoshinaga Y."/>
            <person name="Zwiers L.-H."/>
            <person name="Turgeon B."/>
            <person name="Goodwin S."/>
            <person name="Spatafora J."/>
            <person name="Crous P."/>
            <person name="Grigoriev I."/>
        </authorList>
    </citation>
    <scope>NUCLEOTIDE SEQUENCE</scope>
    <source>
        <strain evidence="1">CBS 113818</strain>
    </source>
</reference>
<keyword evidence="2" id="KW-1185">Reference proteome</keyword>
<gene>
    <name evidence="1" type="ORF">CC86DRAFT_242008</name>
</gene>
<dbReference type="EMBL" id="MU006218">
    <property type="protein sequence ID" value="KAF2831821.1"/>
    <property type="molecule type" value="Genomic_DNA"/>
</dbReference>
<proteinExistence type="predicted"/>
<feature type="non-terminal residue" evidence="1">
    <location>
        <position position="1"/>
    </location>
</feature>
<evidence type="ECO:0000313" key="1">
    <source>
        <dbReference type="EMBL" id="KAF2831821.1"/>
    </source>
</evidence>